<evidence type="ECO:0000256" key="4">
    <source>
        <dbReference type="ARBA" id="ARBA00022605"/>
    </source>
</evidence>
<protein>
    <recommendedName>
        <fullName evidence="3">histidinol-phosphatase</fullName>
        <ecNumber evidence="3">3.1.3.15</ecNumber>
    </recommendedName>
</protein>
<dbReference type="NCBIfam" id="NF005996">
    <property type="entry name" value="PRK08123.1"/>
    <property type="match status" value="1"/>
</dbReference>
<dbReference type="Proteomes" id="UP000321408">
    <property type="component" value="Chromosome"/>
</dbReference>
<proteinExistence type="inferred from homology"/>
<evidence type="ECO:0000256" key="5">
    <source>
        <dbReference type="ARBA" id="ARBA00022801"/>
    </source>
</evidence>
<dbReference type="GeneID" id="41329329"/>
<keyword evidence="5 9" id="KW-0378">Hydrolase</keyword>
<evidence type="ECO:0000256" key="6">
    <source>
        <dbReference type="ARBA" id="ARBA00023102"/>
    </source>
</evidence>
<evidence type="ECO:0000256" key="3">
    <source>
        <dbReference type="ARBA" id="ARBA00013085"/>
    </source>
</evidence>
<accession>A0A5B9D913</accession>
<dbReference type="PANTHER" id="PTHR21039:SF0">
    <property type="entry name" value="HISTIDINOL-PHOSPHATASE"/>
    <property type="match status" value="1"/>
</dbReference>
<gene>
    <name evidence="9" type="primary">hisJ</name>
    <name evidence="9" type="ORF">DSAG12_01337</name>
</gene>
<keyword evidence="6" id="KW-0368">Histidine biosynthesis</keyword>
<dbReference type="Pfam" id="PF02811">
    <property type="entry name" value="PHP"/>
    <property type="match status" value="1"/>
</dbReference>
<sequence length="290" mass="33753">MKKLKLWDYHVHTQLCNHARGNVEDYVKQAIKIDLGEIGVSDHFPMLLLPEESHDFAMGINEFPEYLDECKRAKNKYKDEITVKIASEVDFSPSSFSGYRKLVSPYLETLDYIIGSIHIIKIPETETFAIDGPIANEKFNLFGEDRIFIAYYNDLIRMVKNGSDFYNIVGHLDLPKKYGNFLGESEKIWKKIDVLLDLIKVKELVVEINHSGYYKPVGIQYPDDKIIRELVKREIPIVLGSDSHYPKYLAFNFEKTLSKLKRMQFEEKTQVNLCKFSKREKTLIKLDSVI</sequence>
<dbReference type="UniPathway" id="UPA00031">
    <property type="reaction ID" value="UER00013"/>
</dbReference>
<keyword evidence="10" id="KW-1185">Reference proteome</keyword>
<dbReference type="EMBL" id="CP042905">
    <property type="protein sequence ID" value="QEE15511.1"/>
    <property type="molecule type" value="Genomic_DNA"/>
</dbReference>
<dbReference type="KEGG" id="psyt:DSAG12_01337"/>
<evidence type="ECO:0000256" key="2">
    <source>
        <dbReference type="ARBA" id="ARBA00009152"/>
    </source>
</evidence>
<evidence type="ECO:0000256" key="1">
    <source>
        <dbReference type="ARBA" id="ARBA00004970"/>
    </source>
</evidence>
<evidence type="ECO:0000256" key="7">
    <source>
        <dbReference type="ARBA" id="ARBA00049158"/>
    </source>
</evidence>
<evidence type="ECO:0000313" key="10">
    <source>
        <dbReference type="Proteomes" id="UP000321408"/>
    </source>
</evidence>
<dbReference type="GO" id="GO:0004401">
    <property type="term" value="F:histidinol-phosphatase activity"/>
    <property type="evidence" value="ECO:0007669"/>
    <property type="project" value="UniProtKB-EC"/>
</dbReference>
<reference evidence="9 10" key="2">
    <citation type="journal article" date="2024" name="Int. J. Syst. Evol. Microbiol.">
        <title>Promethearchaeum syntrophicum gen. nov., sp. nov., an anaerobic, obligately syntrophic archaeon, the first isolate of the lineage 'Asgard' archaea, and proposal of the new archaeal phylum Promethearchaeota phyl. nov. and kingdom Promethearchaeati regn. nov.</title>
        <authorList>
            <person name="Imachi H."/>
            <person name="Nobu M.K."/>
            <person name="Kato S."/>
            <person name="Takaki Y."/>
            <person name="Miyazaki M."/>
            <person name="Miyata M."/>
            <person name="Ogawara M."/>
            <person name="Saito Y."/>
            <person name="Sakai S."/>
            <person name="Tahara Y.O."/>
            <person name="Takano Y."/>
            <person name="Tasumi E."/>
            <person name="Uematsu K."/>
            <person name="Yoshimura T."/>
            <person name="Itoh T."/>
            <person name="Ohkuma M."/>
            <person name="Takai K."/>
        </authorList>
    </citation>
    <scope>NUCLEOTIDE SEQUENCE [LARGE SCALE GENOMIC DNA]</scope>
    <source>
        <strain evidence="9 10">MK-D1</strain>
    </source>
</reference>
<evidence type="ECO:0000313" key="9">
    <source>
        <dbReference type="EMBL" id="QEE15511.1"/>
    </source>
</evidence>
<dbReference type="EC" id="3.1.3.15" evidence="3"/>
<comment type="similarity">
    <text evidence="2">Belongs to the PHP hydrolase family. HisK subfamily.</text>
</comment>
<dbReference type="GO" id="GO:0005737">
    <property type="term" value="C:cytoplasm"/>
    <property type="evidence" value="ECO:0007669"/>
    <property type="project" value="TreeGrafter"/>
</dbReference>
<dbReference type="InterPro" id="IPR010140">
    <property type="entry name" value="Histidinol_P_phosphatase_HisJ"/>
</dbReference>
<dbReference type="InterPro" id="IPR004013">
    <property type="entry name" value="PHP_dom"/>
</dbReference>
<keyword evidence="4" id="KW-0028">Amino-acid biosynthesis</keyword>
<dbReference type="AlphaFoldDB" id="A0A5B9D913"/>
<dbReference type="GO" id="GO:0000105">
    <property type="term" value="P:L-histidine biosynthetic process"/>
    <property type="evidence" value="ECO:0007669"/>
    <property type="project" value="UniProtKB-UniPathway"/>
</dbReference>
<name>A0A5B9D913_9ARCH</name>
<comment type="pathway">
    <text evidence="1">Amino-acid biosynthesis; L-histidine biosynthesis; L-histidine from 5-phospho-alpha-D-ribose 1-diphosphate: step 8/9.</text>
</comment>
<dbReference type="CDD" id="cd12110">
    <property type="entry name" value="PHP_HisPPase_Hisj_like"/>
    <property type="match status" value="1"/>
</dbReference>
<dbReference type="RefSeq" id="WP_147662417.1">
    <property type="nucleotide sequence ID" value="NZ_CP042905.2"/>
</dbReference>
<organism evidence="9 10">
    <name type="scientific">Promethearchaeum syntrophicum</name>
    <dbReference type="NCBI Taxonomy" id="2594042"/>
    <lineage>
        <taxon>Archaea</taxon>
        <taxon>Promethearchaeati</taxon>
        <taxon>Promethearchaeota</taxon>
        <taxon>Promethearchaeia</taxon>
        <taxon>Promethearchaeales</taxon>
        <taxon>Promethearchaeaceae</taxon>
        <taxon>Promethearchaeum</taxon>
    </lineage>
</organism>
<evidence type="ECO:0000259" key="8">
    <source>
        <dbReference type="Pfam" id="PF02811"/>
    </source>
</evidence>
<dbReference type="PANTHER" id="PTHR21039">
    <property type="entry name" value="HISTIDINOL PHOSPHATASE-RELATED"/>
    <property type="match status" value="1"/>
</dbReference>
<dbReference type="OrthoDB" id="9968at2157"/>
<dbReference type="Gene3D" id="3.20.20.140">
    <property type="entry name" value="Metal-dependent hydrolases"/>
    <property type="match status" value="1"/>
</dbReference>
<dbReference type="InterPro" id="IPR016195">
    <property type="entry name" value="Pol/histidinol_Pase-like"/>
</dbReference>
<reference evidence="9 10" key="1">
    <citation type="journal article" date="2020" name="Nature">
        <title>Isolation of an archaeon at the prokaryote-eukaryote interface.</title>
        <authorList>
            <person name="Imachi H."/>
            <person name="Nobu M.K."/>
            <person name="Nakahara N."/>
            <person name="Morono Y."/>
            <person name="Ogawara M."/>
            <person name="Takaki Y."/>
            <person name="Takano Y."/>
            <person name="Uematsu K."/>
            <person name="Ikuta T."/>
            <person name="Ito M."/>
            <person name="Matsui Y."/>
            <person name="Miyazaki M."/>
            <person name="Murata K."/>
            <person name="Saito Y."/>
            <person name="Sakai S."/>
            <person name="Song C."/>
            <person name="Tasumi E."/>
            <person name="Yamanaka Y."/>
            <person name="Yamaguchi T."/>
            <person name="Kamagata Y."/>
            <person name="Tamaki H."/>
            <person name="Takai K."/>
        </authorList>
    </citation>
    <scope>NUCLEOTIDE SEQUENCE [LARGE SCALE GENOMIC DNA]</scope>
    <source>
        <strain evidence="9 10">MK-D1</strain>
    </source>
</reference>
<dbReference type="NCBIfam" id="TIGR01856">
    <property type="entry name" value="hisJ_fam"/>
    <property type="match status" value="1"/>
</dbReference>
<dbReference type="SUPFAM" id="SSF89550">
    <property type="entry name" value="PHP domain-like"/>
    <property type="match status" value="1"/>
</dbReference>
<comment type="catalytic activity">
    <reaction evidence="7">
        <text>L-histidinol phosphate + H2O = L-histidinol + phosphate</text>
        <dbReference type="Rhea" id="RHEA:14465"/>
        <dbReference type="ChEBI" id="CHEBI:15377"/>
        <dbReference type="ChEBI" id="CHEBI:43474"/>
        <dbReference type="ChEBI" id="CHEBI:57699"/>
        <dbReference type="ChEBI" id="CHEBI:57980"/>
        <dbReference type="EC" id="3.1.3.15"/>
    </reaction>
</comment>
<feature type="domain" description="PHP" evidence="8">
    <location>
        <begin position="8"/>
        <end position="210"/>
    </location>
</feature>